<dbReference type="AlphaFoldDB" id="V6LRI6"/>
<name>V6LRI6_9EUKA</name>
<reference evidence="1 2" key="1">
    <citation type="journal article" date="2014" name="PLoS Genet.">
        <title>The Genome of Spironucleus salmonicida Highlights a Fish Pathogen Adapted to Fluctuating Environments.</title>
        <authorList>
            <person name="Xu F."/>
            <person name="Jerlstrom-Hultqvist J."/>
            <person name="Einarsson E."/>
            <person name="Astvaldsson A."/>
            <person name="Svard S.G."/>
            <person name="Andersson J.O."/>
        </authorList>
    </citation>
    <scope>NUCLEOTIDE SEQUENCE</scope>
    <source>
        <strain evidence="2">ATCC 50377</strain>
    </source>
</reference>
<accession>V6LRI6</accession>
<evidence type="ECO:0000313" key="3">
    <source>
        <dbReference type="Proteomes" id="UP000018208"/>
    </source>
</evidence>
<proteinExistence type="predicted"/>
<dbReference type="EMBL" id="AUWU02000003">
    <property type="protein sequence ID" value="KAH0575661.1"/>
    <property type="molecule type" value="Genomic_DNA"/>
</dbReference>
<dbReference type="VEuPathDB" id="GiardiaDB:SS50377_23301"/>
<reference evidence="2" key="2">
    <citation type="submission" date="2020-12" db="EMBL/GenBank/DDBJ databases">
        <title>New Spironucleus salmonicida genome in near-complete chromosomes.</title>
        <authorList>
            <person name="Xu F."/>
            <person name="Kurt Z."/>
            <person name="Jimenez-Gonzalez A."/>
            <person name="Astvaldsson A."/>
            <person name="Andersson J.O."/>
            <person name="Svard S.G."/>
        </authorList>
    </citation>
    <scope>NUCLEOTIDE SEQUENCE</scope>
    <source>
        <strain evidence="2">ATCC 50377</strain>
    </source>
</reference>
<evidence type="ECO:0000313" key="2">
    <source>
        <dbReference type="EMBL" id="KAH0575661.1"/>
    </source>
</evidence>
<gene>
    <name evidence="1" type="ORF">SS50377_12681</name>
    <name evidence="2" type="ORF">SS50377_23301</name>
</gene>
<sequence>MPTLSKEDIVSTITAAVMLEYEEYLETYGNQSVLSNDLRNLSHDISNEMSNFSIRSVEFQQFSDISYIDGELSIQLDDQNKQGVQEIDKILGIDIPKIDPEILQIEEKLIKWTRIQAKDIIKQLIEDQGEANNDSFEIS</sequence>
<dbReference type="Proteomes" id="UP000018208">
    <property type="component" value="Unassembled WGS sequence"/>
</dbReference>
<protein>
    <submittedName>
        <fullName evidence="1">Uncharacterized protein</fullName>
    </submittedName>
</protein>
<dbReference type="EMBL" id="KI546046">
    <property type="protein sequence ID" value="EST47170.1"/>
    <property type="molecule type" value="Genomic_DNA"/>
</dbReference>
<organism evidence="1">
    <name type="scientific">Spironucleus salmonicida</name>
    <dbReference type="NCBI Taxonomy" id="348837"/>
    <lineage>
        <taxon>Eukaryota</taxon>
        <taxon>Metamonada</taxon>
        <taxon>Diplomonadida</taxon>
        <taxon>Hexamitidae</taxon>
        <taxon>Hexamitinae</taxon>
        <taxon>Spironucleus</taxon>
    </lineage>
</organism>
<keyword evidence="3" id="KW-1185">Reference proteome</keyword>
<evidence type="ECO:0000313" key="1">
    <source>
        <dbReference type="EMBL" id="EST47170.1"/>
    </source>
</evidence>